<dbReference type="AlphaFoldDB" id="A0A1Y2F8G1"/>
<dbReference type="GO" id="GO:0006633">
    <property type="term" value="P:fatty acid biosynthetic process"/>
    <property type="evidence" value="ECO:0007669"/>
    <property type="project" value="TreeGrafter"/>
</dbReference>
<reference evidence="4 5" key="1">
    <citation type="submission" date="2016-08" db="EMBL/GenBank/DDBJ databases">
        <title>A Parts List for Fungal Cellulosomes Revealed by Comparative Genomics.</title>
        <authorList>
            <consortium name="DOE Joint Genome Institute"/>
            <person name="Haitjema C.H."/>
            <person name="Gilmore S.P."/>
            <person name="Henske J.K."/>
            <person name="Solomon K.V."/>
            <person name="De Groot R."/>
            <person name="Kuo A."/>
            <person name="Mondo S.J."/>
            <person name="Salamov A.A."/>
            <person name="Labutti K."/>
            <person name="Zhao Z."/>
            <person name="Chiniquy J."/>
            <person name="Barry K."/>
            <person name="Brewer H.M."/>
            <person name="Purvine S.O."/>
            <person name="Wright A.T."/>
            <person name="Boxma B."/>
            <person name="Van Alen T."/>
            <person name="Hackstein J.H."/>
            <person name="Baker S.E."/>
            <person name="Grigoriev I.V."/>
            <person name="O'Malley M.A."/>
        </authorList>
    </citation>
    <scope>NUCLEOTIDE SEQUENCE [LARGE SCALE GENOMIC DNA]</scope>
    <source>
        <strain evidence="4 5">G1</strain>
    </source>
</reference>
<dbReference type="InterPro" id="IPR016039">
    <property type="entry name" value="Thiolase-like"/>
</dbReference>
<dbReference type="CDD" id="cd00833">
    <property type="entry name" value="PKS"/>
    <property type="match status" value="1"/>
</dbReference>
<dbReference type="STRING" id="1754190.A0A1Y2F8G1"/>
<dbReference type="SMART" id="SM00825">
    <property type="entry name" value="PKS_KS"/>
    <property type="match status" value="1"/>
</dbReference>
<keyword evidence="5" id="KW-1185">Reference proteome</keyword>
<dbReference type="Pfam" id="PF00109">
    <property type="entry name" value="ketoacyl-synt"/>
    <property type="match status" value="1"/>
</dbReference>
<feature type="domain" description="Ketosynthase family 3 (KS3)" evidence="3">
    <location>
        <begin position="15"/>
        <end position="302"/>
    </location>
</feature>
<gene>
    <name evidence="4" type="ORF">LY90DRAFT_522338</name>
</gene>
<dbReference type="PANTHER" id="PTHR43775:SF37">
    <property type="entry name" value="SI:DKEY-61P9.11"/>
    <property type="match status" value="1"/>
</dbReference>
<evidence type="ECO:0000313" key="4">
    <source>
        <dbReference type="EMBL" id="ORY80159.1"/>
    </source>
</evidence>
<dbReference type="OrthoDB" id="329835at2759"/>
<keyword evidence="2" id="KW-0597">Phosphoprotein</keyword>
<evidence type="ECO:0000256" key="1">
    <source>
        <dbReference type="ARBA" id="ARBA00022450"/>
    </source>
</evidence>
<sequence>MLKNILIDDHLNLPLPKIAIIGVSCRLPGDILTKDDFWNMLVTKRVVTTEIPADRWDRDEWYSKEPIPGTIQTKHGGFLSNAYDFDNKYFSISQAEALEITPEQRWLCELAVETMEDANITPEELKGSQTGVFVGSAGIDFGGNQLVNTLQMSAHTMTGLEPSIFSNRISYIFDLHGPSITSNTACSASMSSLSMACNAIAVGDCDKAFVAGSNFLPTPGGYVAFSQLRVVSKTGSCKPFDEKADGYARLEGACMLLIKDYEKVVRDNDKIYAYIIGSGTNEDGRTLSITMPSSDAQCALMK</sequence>
<keyword evidence="1" id="KW-0596">Phosphopantetheine</keyword>
<evidence type="ECO:0000259" key="3">
    <source>
        <dbReference type="PROSITE" id="PS52004"/>
    </source>
</evidence>
<dbReference type="EMBL" id="MCOG01000013">
    <property type="protein sequence ID" value="ORY80159.1"/>
    <property type="molecule type" value="Genomic_DNA"/>
</dbReference>
<dbReference type="InterPro" id="IPR050091">
    <property type="entry name" value="PKS_NRPS_Biosynth_Enz"/>
</dbReference>
<dbReference type="InterPro" id="IPR020841">
    <property type="entry name" value="PKS_Beta-ketoAc_synthase_dom"/>
</dbReference>
<dbReference type="GO" id="GO:0004312">
    <property type="term" value="F:fatty acid synthase activity"/>
    <property type="evidence" value="ECO:0007669"/>
    <property type="project" value="TreeGrafter"/>
</dbReference>
<evidence type="ECO:0000256" key="2">
    <source>
        <dbReference type="ARBA" id="ARBA00022553"/>
    </source>
</evidence>
<organism evidence="4 5">
    <name type="scientific">Neocallimastix californiae</name>
    <dbReference type="NCBI Taxonomy" id="1754190"/>
    <lineage>
        <taxon>Eukaryota</taxon>
        <taxon>Fungi</taxon>
        <taxon>Fungi incertae sedis</taxon>
        <taxon>Chytridiomycota</taxon>
        <taxon>Chytridiomycota incertae sedis</taxon>
        <taxon>Neocallimastigomycetes</taxon>
        <taxon>Neocallimastigales</taxon>
        <taxon>Neocallimastigaceae</taxon>
        <taxon>Neocallimastix</taxon>
    </lineage>
</organism>
<dbReference type="InterPro" id="IPR014030">
    <property type="entry name" value="Ketoacyl_synth_N"/>
</dbReference>
<accession>A0A1Y2F8G1</accession>
<proteinExistence type="predicted"/>
<dbReference type="PANTHER" id="PTHR43775">
    <property type="entry name" value="FATTY ACID SYNTHASE"/>
    <property type="match status" value="1"/>
</dbReference>
<name>A0A1Y2F8G1_9FUNG</name>
<comment type="caution">
    <text evidence="4">The sequence shown here is derived from an EMBL/GenBank/DDBJ whole genome shotgun (WGS) entry which is preliminary data.</text>
</comment>
<dbReference type="SUPFAM" id="SSF53901">
    <property type="entry name" value="Thiolase-like"/>
    <property type="match status" value="1"/>
</dbReference>
<evidence type="ECO:0000313" key="5">
    <source>
        <dbReference type="Proteomes" id="UP000193920"/>
    </source>
</evidence>
<dbReference type="PROSITE" id="PS52004">
    <property type="entry name" value="KS3_2"/>
    <property type="match status" value="1"/>
</dbReference>
<dbReference type="Proteomes" id="UP000193920">
    <property type="component" value="Unassembled WGS sequence"/>
</dbReference>
<protein>
    <submittedName>
        <fullName evidence="4">Beta-ketoacyl synthase</fullName>
    </submittedName>
</protein>
<dbReference type="Gene3D" id="3.40.47.10">
    <property type="match status" value="1"/>
</dbReference>